<feature type="compositionally biased region" description="Pro residues" evidence="2">
    <location>
        <begin position="209"/>
        <end position="233"/>
    </location>
</feature>
<feature type="domain" description="GH16" evidence="4">
    <location>
        <begin position="232"/>
        <end position="518"/>
    </location>
</feature>
<dbReference type="Pfam" id="PF00722">
    <property type="entry name" value="Glyco_hydro_16"/>
    <property type="match status" value="1"/>
</dbReference>
<dbReference type="Gene3D" id="2.60.120.260">
    <property type="entry name" value="Galactose-binding domain-like"/>
    <property type="match status" value="1"/>
</dbReference>
<keyword evidence="6" id="KW-1185">Reference proteome</keyword>
<feature type="region of interest" description="Disordered" evidence="2">
    <location>
        <begin position="209"/>
        <end position="256"/>
    </location>
</feature>
<evidence type="ECO:0000256" key="1">
    <source>
        <dbReference type="ARBA" id="ARBA00006865"/>
    </source>
</evidence>
<sequence length="518" mass="56175">MDRPLPRPSRTFRMLAGALLTGVLVTGFAVPAAPAAAAPTTIVAFGSTGWSYYRGSAEPPKSWRTATVPWKRGKAPLGFGTGTGALGTKLPNSFKTKPLATFFQRTFTLKSVPAGGVTLTTWADDGVIVYVNGTEVLRRNLPGGPITTKSYAVTAPQTAKAKASPGKATIPASVLRAGRNVIAAQVQSNWRATHNVTFDARLVAAPLPPKPPVVEQPTAPPAAPDPAPVPAPDAPQQLPPSAAAWGEPTWRDEFDYVDPGTGRPAIDPAKWNVRGRSDLGLLFDAAVPDRGQVSVDAAGIAHIRGDWLDTPTIRTAGAGPTELWHTTGYLDQRSLKSGDVSRGQRWGRWEIRAKVPTGPKTYGALAAFWLRNSQLGEIDILEAWGYNEHAAPGGQRIDTSTTTVHTNTLNVNNEKYIWHHADSGAPTPVWDDFHTYAFELLPDYAAIYVDDVRVARVTPLTHPNLWNEAYFGSPLHMRLNLHVGPSSKYWGLPDPAHRDWTQPLDFQVDHVRTWERHG</sequence>
<feature type="compositionally biased region" description="Low complexity" evidence="2">
    <location>
        <begin position="234"/>
        <end position="244"/>
    </location>
</feature>
<dbReference type="PROSITE" id="PS51762">
    <property type="entry name" value="GH16_2"/>
    <property type="match status" value="1"/>
</dbReference>
<proteinExistence type="inferred from homology"/>
<dbReference type="Proteomes" id="UP001589896">
    <property type="component" value="Unassembled WGS sequence"/>
</dbReference>
<evidence type="ECO:0000256" key="2">
    <source>
        <dbReference type="SAM" id="MobiDB-lite"/>
    </source>
</evidence>
<comment type="caution">
    <text evidence="5">The sequence shown here is derived from an EMBL/GenBank/DDBJ whole genome shotgun (WGS) entry which is preliminary data.</text>
</comment>
<dbReference type="PANTHER" id="PTHR10963:SF60">
    <property type="entry name" value="GRAM-NEGATIVE BACTERIA-BINDING PROTEIN 1-RELATED"/>
    <property type="match status" value="1"/>
</dbReference>
<comment type="similarity">
    <text evidence="1">Belongs to the glycosyl hydrolase 16 family.</text>
</comment>
<gene>
    <name evidence="5" type="ORF">ACFFGH_09860</name>
</gene>
<organism evidence="5 6">
    <name type="scientific">Lysobacter korlensis</name>
    <dbReference type="NCBI Taxonomy" id="553636"/>
    <lineage>
        <taxon>Bacteria</taxon>
        <taxon>Pseudomonadati</taxon>
        <taxon>Pseudomonadota</taxon>
        <taxon>Gammaproteobacteria</taxon>
        <taxon>Lysobacterales</taxon>
        <taxon>Lysobacteraceae</taxon>
        <taxon>Lysobacter</taxon>
    </lineage>
</organism>
<dbReference type="RefSeq" id="WP_386667737.1">
    <property type="nucleotide sequence ID" value="NZ_JBHLTG010000002.1"/>
</dbReference>
<dbReference type="PANTHER" id="PTHR10963">
    <property type="entry name" value="GLYCOSYL HYDROLASE-RELATED"/>
    <property type="match status" value="1"/>
</dbReference>
<dbReference type="InterPro" id="IPR000757">
    <property type="entry name" value="Beta-glucanase-like"/>
</dbReference>
<feature type="signal peptide" evidence="3">
    <location>
        <begin position="1"/>
        <end position="37"/>
    </location>
</feature>
<dbReference type="InterPro" id="IPR013320">
    <property type="entry name" value="ConA-like_dom_sf"/>
</dbReference>
<protein>
    <submittedName>
        <fullName evidence="5">Family 16 glycosylhydrolase</fullName>
    </submittedName>
</protein>
<evidence type="ECO:0000313" key="6">
    <source>
        <dbReference type="Proteomes" id="UP001589896"/>
    </source>
</evidence>
<dbReference type="EMBL" id="JBHLTG010000002">
    <property type="protein sequence ID" value="MFC0678144.1"/>
    <property type="molecule type" value="Genomic_DNA"/>
</dbReference>
<dbReference type="SUPFAM" id="SSF49899">
    <property type="entry name" value="Concanavalin A-like lectins/glucanases"/>
    <property type="match status" value="1"/>
</dbReference>
<reference evidence="5 6" key="1">
    <citation type="submission" date="2024-09" db="EMBL/GenBank/DDBJ databases">
        <authorList>
            <person name="Sun Q."/>
            <person name="Mori K."/>
        </authorList>
    </citation>
    <scope>NUCLEOTIDE SEQUENCE [LARGE SCALE GENOMIC DNA]</scope>
    <source>
        <strain evidence="5 6">KCTC 23076</strain>
    </source>
</reference>
<accession>A0ABV6RNK6</accession>
<feature type="chain" id="PRO_5047538478" evidence="3">
    <location>
        <begin position="38"/>
        <end position="518"/>
    </location>
</feature>
<evidence type="ECO:0000256" key="3">
    <source>
        <dbReference type="SAM" id="SignalP"/>
    </source>
</evidence>
<dbReference type="Gene3D" id="2.60.120.200">
    <property type="match status" value="1"/>
</dbReference>
<dbReference type="InterPro" id="IPR050546">
    <property type="entry name" value="Glycosyl_Hydrlase_16"/>
</dbReference>
<name>A0ABV6RNK6_9GAMM</name>
<evidence type="ECO:0000313" key="5">
    <source>
        <dbReference type="EMBL" id="MFC0678144.1"/>
    </source>
</evidence>
<keyword evidence="3" id="KW-0732">Signal</keyword>
<evidence type="ECO:0000259" key="4">
    <source>
        <dbReference type="PROSITE" id="PS51762"/>
    </source>
</evidence>